<protein>
    <submittedName>
        <fullName evidence="2">Secreted RxLR effector protein 78-like</fullName>
    </submittedName>
</protein>
<dbReference type="RefSeq" id="XP_075088305.1">
    <property type="nucleotide sequence ID" value="XM_075232204.1"/>
</dbReference>
<reference evidence="1" key="1">
    <citation type="journal article" date="2014" name="Nat. Commun.">
        <title>The tobacco genome sequence and its comparison with those of tomato and potato.</title>
        <authorList>
            <person name="Sierro N."/>
            <person name="Battey J.N."/>
            <person name="Ouadi S."/>
            <person name="Bakaher N."/>
            <person name="Bovet L."/>
            <person name="Willig A."/>
            <person name="Goepfert S."/>
            <person name="Peitsch M.C."/>
            <person name="Ivanov N.V."/>
        </authorList>
    </citation>
    <scope>NUCLEOTIDE SEQUENCE [LARGE SCALE GENOMIC DNA]</scope>
</reference>
<proteinExistence type="predicted"/>
<gene>
    <name evidence="2" type="primary">LOC142170322</name>
</gene>
<dbReference type="Proteomes" id="UP000790787">
    <property type="component" value="Chromosome 16"/>
</dbReference>
<sequence>MDLHMVFIDLEKAYDNVSREILWRYLEVSGIPATYIRMVKDMYDGAKTRVRTVVGDSDNFPMMIGLHHGSALNPFLFAFTMDVLTYHVQGEVPWCMLFTDDIVLIDEMRCGVNDVAGLELWR</sequence>
<evidence type="ECO:0000313" key="2">
    <source>
        <dbReference type="RefSeq" id="XP_075088305.1"/>
    </source>
</evidence>
<reference evidence="2" key="2">
    <citation type="submission" date="2025-08" db="UniProtKB">
        <authorList>
            <consortium name="RefSeq"/>
        </authorList>
    </citation>
    <scope>IDENTIFICATION</scope>
    <source>
        <tissue evidence="2">Leaf</tissue>
    </source>
</reference>
<accession>A0AC58STL7</accession>
<keyword evidence="1" id="KW-1185">Reference proteome</keyword>
<name>A0AC58STL7_TOBAC</name>
<organism evidence="1 2">
    <name type="scientific">Nicotiana tabacum</name>
    <name type="common">Common tobacco</name>
    <dbReference type="NCBI Taxonomy" id="4097"/>
    <lineage>
        <taxon>Eukaryota</taxon>
        <taxon>Viridiplantae</taxon>
        <taxon>Streptophyta</taxon>
        <taxon>Embryophyta</taxon>
        <taxon>Tracheophyta</taxon>
        <taxon>Spermatophyta</taxon>
        <taxon>Magnoliopsida</taxon>
        <taxon>eudicotyledons</taxon>
        <taxon>Gunneridae</taxon>
        <taxon>Pentapetalae</taxon>
        <taxon>asterids</taxon>
        <taxon>lamiids</taxon>
        <taxon>Solanales</taxon>
        <taxon>Solanaceae</taxon>
        <taxon>Nicotianoideae</taxon>
        <taxon>Nicotianeae</taxon>
        <taxon>Nicotiana</taxon>
    </lineage>
</organism>
<evidence type="ECO:0000313" key="1">
    <source>
        <dbReference type="Proteomes" id="UP000790787"/>
    </source>
</evidence>